<dbReference type="InterPro" id="IPR029058">
    <property type="entry name" value="AB_hydrolase_fold"/>
</dbReference>
<comment type="subcellular location">
    <subcellularLocation>
        <location evidence="1">Secreted</location>
    </subcellularLocation>
</comment>
<dbReference type="GO" id="GO:0017171">
    <property type="term" value="F:serine hydrolase activity"/>
    <property type="evidence" value="ECO:0007669"/>
    <property type="project" value="TreeGrafter"/>
</dbReference>
<proteinExistence type="inferred from homology"/>
<comment type="caution">
    <text evidence="6">The sequence shown here is derived from an EMBL/GenBank/DDBJ whole genome shotgun (WGS) entry which is preliminary data.</text>
</comment>
<dbReference type="GO" id="GO:0016298">
    <property type="term" value="F:lipase activity"/>
    <property type="evidence" value="ECO:0007669"/>
    <property type="project" value="InterPro"/>
</dbReference>
<evidence type="ECO:0000256" key="1">
    <source>
        <dbReference type="ARBA" id="ARBA00004613"/>
    </source>
</evidence>
<sequence>TLSTQDTSSSKSKYAPNYNELTLDYNAVNFSLSDYKEGDVIFHLFTKQNDTGIYLKDNILDDTINRTIPTKFVIHGWFENETVEWLNITKDQYLQKGDYNVILVDWSRPASQELSVSAANTKPVGYAVAELITSFNFSLDKVHLIGHSFGAHIAGFAGKKVYNDTGSRIKRITANDPAREEFEHHEVDVDSRLSKYDADIVDVAHTDIGHYGFIKPIGTVDFYFNGGKIQPGCPPLIFDDNCHHVKSNYYFAKSINNNHFVAVKCTVSTYPFSSLIFPSIRTTFGEDMPESTINGVYCLATNHPILQGNGELFLYTVI</sequence>
<name>A0A0T6AZI6_9SCAR</name>
<dbReference type="OrthoDB" id="199913at2759"/>
<reference evidence="6 7" key="1">
    <citation type="submission" date="2015-09" db="EMBL/GenBank/DDBJ databases">
        <title>Draft genome of the scarab beetle Oryctes borbonicus.</title>
        <authorList>
            <person name="Meyer J.M."/>
            <person name="Markov G.V."/>
            <person name="Baskaran P."/>
            <person name="Herrmann M."/>
            <person name="Sommer R.J."/>
            <person name="Roedelsperger C."/>
        </authorList>
    </citation>
    <scope>NUCLEOTIDE SEQUENCE [LARGE SCALE GENOMIC DNA]</scope>
    <source>
        <strain evidence="6">OB123</strain>
        <tissue evidence="6">Whole animal</tissue>
    </source>
</reference>
<evidence type="ECO:0000313" key="7">
    <source>
        <dbReference type="Proteomes" id="UP000051574"/>
    </source>
</evidence>
<dbReference type="GO" id="GO:0016042">
    <property type="term" value="P:lipid catabolic process"/>
    <property type="evidence" value="ECO:0007669"/>
    <property type="project" value="TreeGrafter"/>
</dbReference>
<dbReference type="PANTHER" id="PTHR11610:SF173">
    <property type="entry name" value="LIPASE DOMAIN-CONTAINING PROTEIN-RELATED"/>
    <property type="match status" value="1"/>
</dbReference>
<accession>A0A0T6AZI6</accession>
<gene>
    <name evidence="6" type="ORF">AMK59_8302</name>
</gene>
<dbReference type="EMBL" id="LJIG01022456">
    <property type="protein sequence ID" value="KRT80490.1"/>
    <property type="molecule type" value="Genomic_DNA"/>
</dbReference>
<dbReference type="PRINTS" id="PR00821">
    <property type="entry name" value="TAGLIPASE"/>
</dbReference>
<dbReference type="Proteomes" id="UP000051574">
    <property type="component" value="Unassembled WGS sequence"/>
</dbReference>
<dbReference type="Gene3D" id="3.40.50.1820">
    <property type="entry name" value="alpha/beta hydrolase"/>
    <property type="match status" value="1"/>
</dbReference>
<dbReference type="InterPro" id="IPR000734">
    <property type="entry name" value="TAG_lipase"/>
</dbReference>
<evidence type="ECO:0000259" key="5">
    <source>
        <dbReference type="Pfam" id="PF00151"/>
    </source>
</evidence>
<evidence type="ECO:0000313" key="6">
    <source>
        <dbReference type="EMBL" id="KRT80490.1"/>
    </source>
</evidence>
<dbReference type="Pfam" id="PF00151">
    <property type="entry name" value="Lipase"/>
    <property type="match status" value="1"/>
</dbReference>
<organism evidence="6 7">
    <name type="scientific">Oryctes borbonicus</name>
    <dbReference type="NCBI Taxonomy" id="1629725"/>
    <lineage>
        <taxon>Eukaryota</taxon>
        <taxon>Metazoa</taxon>
        <taxon>Ecdysozoa</taxon>
        <taxon>Arthropoda</taxon>
        <taxon>Hexapoda</taxon>
        <taxon>Insecta</taxon>
        <taxon>Pterygota</taxon>
        <taxon>Neoptera</taxon>
        <taxon>Endopterygota</taxon>
        <taxon>Coleoptera</taxon>
        <taxon>Polyphaga</taxon>
        <taxon>Scarabaeiformia</taxon>
        <taxon>Scarabaeidae</taxon>
        <taxon>Dynastinae</taxon>
        <taxon>Oryctes</taxon>
    </lineage>
</organism>
<dbReference type="PANTHER" id="PTHR11610">
    <property type="entry name" value="LIPASE"/>
    <property type="match status" value="1"/>
</dbReference>
<dbReference type="InterPro" id="IPR013818">
    <property type="entry name" value="Lipase"/>
</dbReference>
<dbReference type="GO" id="GO:0005615">
    <property type="term" value="C:extracellular space"/>
    <property type="evidence" value="ECO:0007669"/>
    <property type="project" value="TreeGrafter"/>
</dbReference>
<evidence type="ECO:0000256" key="4">
    <source>
        <dbReference type="RuleBase" id="RU004262"/>
    </source>
</evidence>
<evidence type="ECO:0000256" key="2">
    <source>
        <dbReference type="ARBA" id="ARBA00010701"/>
    </source>
</evidence>
<comment type="similarity">
    <text evidence="2 4">Belongs to the AB hydrolase superfamily. Lipase family.</text>
</comment>
<keyword evidence="3" id="KW-0964">Secreted</keyword>
<keyword evidence="6" id="KW-0378">Hydrolase</keyword>
<dbReference type="AlphaFoldDB" id="A0A0T6AZI6"/>
<dbReference type="SUPFAM" id="SSF53474">
    <property type="entry name" value="alpha/beta-Hydrolases"/>
    <property type="match status" value="1"/>
</dbReference>
<feature type="domain" description="Lipase" evidence="5">
    <location>
        <begin position="30"/>
        <end position="266"/>
    </location>
</feature>
<feature type="non-terminal residue" evidence="6">
    <location>
        <position position="1"/>
    </location>
</feature>
<keyword evidence="7" id="KW-1185">Reference proteome</keyword>
<evidence type="ECO:0000256" key="3">
    <source>
        <dbReference type="ARBA" id="ARBA00022525"/>
    </source>
</evidence>
<protein>
    <submittedName>
        <fullName evidence="6">Hydrolase</fullName>
    </submittedName>
</protein>